<accession>A0ABQ0JJN6</accession>
<keyword evidence="2" id="KW-0472">Membrane</keyword>
<dbReference type="PANTHER" id="PTHR46663:SF4">
    <property type="entry name" value="DIGUANYLATE CYCLASE DGCT-RELATED"/>
    <property type="match status" value="1"/>
</dbReference>
<reference evidence="5" key="1">
    <citation type="submission" date="2014-09" db="EMBL/GenBank/DDBJ databases">
        <title>Vibrio variabilis JCM 19239. (C206) whole genome shotgun sequence.</title>
        <authorList>
            <person name="Sawabe T."/>
            <person name="Meirelles P."/>
            <person name="Nakanishi M."/>
            <person name="Sayaka M."/>
            <person name="Hattori M."/>
            <person name="Ohkuma M."/>
        </authorList>
    </citation>
    <scope>NUCLEOTIDE SEQUENCE [LARGE SCALE GENOMIC DNA]</scope>
    <source>
        <strain evidence="5">JCM 19239</strain>
    </source>
</reference>
<keyword evidence="2" id="KW-1133">Transmembrane helix</keyword>
<dbReference type="InterPro" id="IPR052163">
    <property type="entry name" value="DGC-Regulatory_Protein"/>
</dbReference>
<dbReference type="SUPFAM" id="SSF55073">
    <property type="entry name" value="Nucleotide cyclase"/>
    <property type="match status" value="1"/>
</dbReference>
<dbReference type="PANTHER" id="PTHR46663">
    <property type="entry name" value="DIGUANYLATE CYCLASE DGCT-RELATED"/>
    <property type="match status" value="1"/>
</dbReference>
<dbReference type="PROSITE" id="PS50887">
    <property type="entry name" value="GGDEF"/>
    <property type="match status" value="1"/>
</dbReference>
<dbReference type="Proteomes" id="UP000029223">
    <property type="component" value="Unassembled WGS sequence"/>
</dbReference>
<gene>
    <name evidence="4" type="ORF">JCM19239_1718</name>
</gene>
<evidence type="ECO:0000259" key="3">
    <source>
        <dbReference type="PROSITE" id="PS50887"/>
    </source>
</evidence>
<feature type="region of interest" description="Disordered" evidence="1">
    <location>
        <begin position="311"/>
        <end position="331"/>
    </location>
</feature>
<sequence>MTLMTRMTKVFVPLIFIVFTLSGAALYFSYVHQLKEKIAGKWCTKLEFVVKNIGEELRDQQAFLDNLIESERFLSQYQASRSIGDSFRSVENRIMSTLLVEQHRNRYALAIVDTQRNVLQYSWSSSETNLDSMFIQTAFSSMAVAHTRDQLLIHQGQLLSVISKPLPQFQGLALVSVLPITTLEEFEETLHVALPEGFSFDYHFLNEHKNDVYENSGASIMDSFMDHRTFDKHEMKMVKDFSNGVAFKHYDPFLVTSMHIYPENIAPQTNKALITIGVGTSLLALLTLAGVYLAVSRQIVRPLEEYTQQLEMHKRDSHKNRNSPQVRTEDPEYKSVFDRVKALVETDALTGVPNRSHFLQSLKIHLGQPSESTTYLMYMDVDRFKSVNDQYGHDIGDELLVKLSQSTRLILNQLKGDCMSPSFSLVWGEMSLLSALLVHQKCRMSLLYSIK</sequence>
<dbReference type="InterPro" id="IPR000160">
    <property type="entry name" value="GGDEF_dom"/>
</dbReference>
<evidence type="ECO:0000313" key="5">
    <source>
        <dbReference type="Proteomes" id="UP000029223"/>
    </source>
</evidence>
<dbReference type="Pfam" id="PF00990">
    <property type="entry name" value="GGDEF"/>
    <property type="match status" value="1"/>
</dbReference>
<feature type="transmembrane region" description="Helical" evidence="2">
    <location>
        <begin position="272"/>
        <end position="295"/>
    </location>
</feature>
<organism evidence="4 5">
    <name type="scientific">Vibrio variabilis</name>
    <dbReference type="NCBI Taxonomy" id="990271"/>
    <lineage>
        <taxon>Bacteria</taxon>
        <taxon>Pseudomonadati</taxon>
        <taxon>Pseudomonadota</taxon>
        <taxon>Gammaproteobacteria</taxon>
        <taxon>Vibrionales</taxon>
        <taxon>Vibrionaceae</taxon>
        <taxon>Vibrio</taxon>
    </lineage>
</organism>
<keyword evidence="2" id="KW-0812">Transmembrane</keyword>
<dbReference type="NCBIfam" id="TIGR00254">
    <property type="entry name" value="GGDEF"/>
    <property type="match status" value="1"/>
</dbReference>
<evidence type="ECO:0000313" key="4">
    <source>
        <dbReference type="EMBL" id="GAL28983.1"/>
    </source>
</evidence>
<dbReference type="InterPro" id="IPR043128">
    <property type="entry name" value="Rev_trsase/Diguanyl_cyclase"/>
</dbReference>
<dbReference type="SMART" id="SM00267">
    <property type="entry name" value="GGDEF"/>
    <property type="match status" value="1"/>
</dbReference>
<evidence type="ECO:0000256" key="1">
    <source>
        <dbReference type="SAM" id="MobiDB-lite"/>
    </source>
</evidence>
<keyword evidence="5" id="KW-1185">Reference proteome</keyword>
<proteinExistence type="predicted"/>
<comment type="caution">
    <text evidence="4">The sequence shown here is derived from an EMBL/GenBank/DDBJ whole genome shotgun (WGS) entry which is preliminary data.</text>
</comment>
<feature type="domain" description="GGDEF" evidence="3">
    <location>
        <begin position="372"/>
        <end position="451"/>
    </location>
</feature>
<name>A0ABQ0JJN6_9VIBR</name>
<dbReference type="Gene3D" id="3.30.70.270">
    <property type="match status" value="1"/>
</dbReference>
<dbReference type="CDD" id="cd01949">
    <property type="entry name" value="GGDEF"/>
    <property type="match status" value="1"/>
</dbReference>
<evidence type="ECO:0000256" key="2">
    <source>
        <dbReference type="SAM" id="Phobius"/>
    </source>
</evidence>
<dbReference type="EMBL" id="BBMS01000054">
    <property type="protein sequence ID" value="GAL28983.1"/>
    <property type="molecule type" value="Genomic_DNA"/>
</dbReference>
<protein>
    <submittedName>
        <fullName evidence="4">Diguanylate cyclase</fullName>
    </submittedName>
</protein>
<dbReference type="InterPro" id="IPR029787">
    <property type="entry name" value="Nucleotide_cyclase"/>
</dbReference>